<dbReference type="EMBL" id="BBLT01000010">
    <property type="protein sequence ID" value="GAL86855.1"/>
    <property type="molecule type" value="Genomic_DNA"/>
</dbReference>
<keyword evidence="2" id="KW-1185">Reference proteome</keyword>
<proteinExistence type="predicted"/>
<evidence type="ECO:0000313" key="2">
    <source>
        <dbReference type="Proteomes" id="UP000030185"/>
    </source>
</evidence>
<sequence>MVYDAIGLTIVGKSTSFNDIGEETSCLPSVNPASLRVELKEATLTLNDVKYTLASVKRSLRGETIPADTIRLRQAKEKVAQINAQIKKKGQKWIAGEAVFIRTASLVFLFCSFENYEFPLLVI</sequence>
<dbReference type="AlphaFoldDB" id="A0A098LIT6"/>
<reference evidence="1 2" key="1">
    <citation type="submission" date="2014-09" db="EMBL/GenBank/DDBJ databases">
        <title>Sporocytophaga myxococcoides PG-01 genome sequencing.</title>
        <authorList>
            <person name="Liu L."/>
            <person name="Gao P.J."/>
            <person name="Chen G.J."/>
            <person name="Wang L.S."/>
        </authorList>
    </citation>
    <scope>NUCLEOTIDE SEQUENCE [LARGE SCALE GENOMIC DNA]</scope>
    <source>
        <strain evidence="1 2">PG-01</strain>
    </source>
</reference>
<evidence type="ECO:0000313" key="1">
    <source>
        <dbReference type="EMBL" id="GAL86855.1"/>
    </source>
</evidence>
<protein>
    <submittedName>
        <fullName evidence="1">Uncharacterized protein</fullName>
    </submittedName>
</protein>
<dbReference type="STRING" id="153721.MYP_4085"/>
<dbReference type="Proteomes" id="UP000030185">
    <property type="component" value="Unassembled WGS sequence"/>
</dbReference>
<organism evidence="1 2">
    <name type="scientific">Sporocytophaga myxococcoides</name>
    <dbReference type="NCBI Taxonomy" id="153721"/>
    <lineage>
        <taxon>Bacteria</taxon>
        <taxon>Pseudomonadati</taxon>
        <taxon>Bacteroidota</taxon>
        <taxon>Cytophagia</taxon>
        <taxon>Cytophagales</taxon>
        <taxon>Cytophagaceae</taxon>
        <taxon>Sporocytophaga</taxon>
    </lineage>
</organism>
<gene>
    <name evidence="1" type="ORF">MYP_4085</name>
</gene>
<name>A0A098LIT6_9BACT</name>
<comment type="caution">
    <text evidence="1">The sequence shown here is derived from an EMBL/GenBank/DDBJ whole genome shotgun (WGS) entry which is preliminary data.</text>
</comment>
<accession>A0A098LIT6</accession>